<dbReference type="SUPFAM" id="SSF49313">
    <property type="entry name" value="Cadherin-like"/>
    <property type="match status" value="2"/>
</dbReference>
<dbReference type="Pfam" id="PF14252">
    <property type="entry name" value="DUF4347"/>
    <property type="match status" value="1"/>
</dbReference>
<keyword evidence="3" id="KW-0472">Membrane</keyword>
<keyword evidence="3" id="KW-1133">Transmembrane helix</keyword>
<dbReference type="InterPro" id="IPR014755">
    <property type="entry name" value="Cu-Rt/internalin_Ig-like"/>
</dbReference>
<dbReference type="PANTHER" id="PTHR24026:SF126">
    <property type="entry name" value="PROTOCADHERIN FAT 4"/>
    <property type="match status" value="1"/>
</dbReference>
<accession>A0ABR6XRT9</accession>
<evidence type="ECO:0000256" key="2">
    <source>
        <dbReference type="ARBA" id="ARBA00022729"/>
    </source>
</evidence>
<dbReference type="InterPro" id="IPR006644">
    <property type="entry name" value="Cadg"/>
</dbReference>
<proteinExistence type="predicted"/>
<dbReference type="SMART" id="SM00112">
    <property type="entry name" value="CA"/>
    <property type="match status" value="2"/>
</dbReference>
<dbReference type="InterPro" id="IPR015919">
    <property type="entry name" value="Cadherin-like_sf"/>
</dbReference>
<dbReference type="CDD" id="cd11304">
    <property type="entry name" value="Cadherin_repeat"/>
    <property type="match status" value="2"/>
</dbReference>
<evidence type="ECO:0000256" key="3">
    <source>
        <dbReference type="ARBA" id="ARBA00022989"/>
    </source>
</evidence>
<dbReference type="Pfam" id="PF19078">
    <property type="entry name" value="Big_12"/>
    <property type="match status" value="6"/>
</dbReference>
<evidence type="ECO:0000259" key="4">
    <source>
        <dbReference type="PROSITE" id="PS50268"/>
    </source>
</evidence>
<dbReference type="PANTHER" id="PTHR24026">
    <property type="entry name" value="FAT ATYPICAL CADHERIN-RELATED"/>
    <property type="match status" value="1"/>
</dbReference>
<dbReference type="Gene3D" id="2.60.40.60">
    <property type="entry name" value="Cadherins"/>
    <property type="match status" value="2"/>
</dbReference>
<dbReference type="PROSITE" id="PS50268">
    <property type="entry name" value="CADHERIN_2"/>
    <property type="match status" value="2"/>
</dbReference>
<feature type="domain" description="Cadherin" evidence="4">
    <location>
        <begin position="741"/>
        <end position="828"/>
    </location>
</feature>
<dbReference type="RefSeq" id="WP_186891200.1">
    <property type="nucleotide sequence ID" value="NZ_JACOFU010000004.1"/>
</dbReference>
<name>A0ABR6XRT9_9BURK</name>
<evidence type="ECO:0000256" key="1">
    <source>
        <dbReference type="ARBA" id="ARBA00022692"/>
    </source>
</evidence>
<dbReference type="EMBL" id="JACOFU010000004">
    <property type="protein sequence ID" value="MBC3832161.1"/>
    <property type="molecule type" value="Genomic_DNA"/>
</dbReference>
<dbReference type="SMART" id="SM00736">
    <property type="entry name" value="CADG"/>
    <property type="match status" value="2"/>
</dbReference>
<reference evidence="5 6" key="1">
    <citation type="submission" date="2020-08" db="EMBL/GenBank/DDBJ databases">
        <title>Novel species isolated from subtropical streams in China.</title>
        <authorList>
            <person name="Lu H."/>
        </authorList>
    </citation>
    <scope>NUCLEOTIDE SEQUENCE [LARGE SCALE GENOMIC DNA]</scope>
    <source>
        <strain evidence="5 6">KCTC 52442</strain>
    </source>
</reference>
<protein>
    <submittedName>
        <fullName evidence="5">DUF4347 domain-containing protein</fullName>
    </submittedName>
</protein>
<evidence type="ECO:0000313" key="6">
    <source>
        <dbReference type="Proteomes" id="UP000643610"/>
    </source>
</evidence>
<dbReference type="InterPro" id="IPR002126">
    <property type="entry name" value="Cadherin-like_dom"/>
</dbReference>
<feature type="domain" description="Cadherin" evidence="4">
    <location>
        <begin position="848"/>
        <end position="933"/>
    </location>
</feature>
<keyword evidence="1" id="KW-0812">Transmembrane</keyword>
<sequence>MKLESQATTEMTLANSVQLAVIDTRLKDYQQIIAALSPTMTIVLIDSASDGLAEIAATLAQYPAVTALHLFSHASPASLQLGSSYLNSSTITTATSLAMLKTIGSSLVKDGMILVYGCDLADGSSGQNFVSQFASATGVTVGASSNTTGAIALGGDWQMEVFASPNGQFLATHAGIQNATHAVALSLSDYQQSLAGIITASNEEAIATGNDYIHTTPGTTQLAMLGAVELDNGSRVVLQANNKADYYGMANLDYLSVVIVDTLGNTSTIALTGTVATVVNNNGGTNNNSNSIQTNDAASIVALRNGGFVVSSYSNDGYGIQMYNNAGVSQSITAPIGFTSSVNPSAKVLASNDGGFVLLWTVLDTNTNAVSLEFQRYTSAGAISGARYSEAFASTSPVVQNAAIDMHGNIAVPISSNDVYTPSQVKLWNASDVAVGIYNTAYYQSAAVIAPMYGGGFDLFGNDIVAGVGNTASSYYVQTLGADGSLGLTVASTIPVANLRAVELSLSGDYLAVGGSTDTAKLGYFVDGFNPSAGTTTQSIADADKVASIPSLSEDGNITSAWITGSVTNANGLVTSGAVSVVTYGSAFTIPVDYPPTIAGTFTTSGALTDKTNILPFANLTVSDVDSVTGKVTITYNAANGSLSGTGLSGTAGNYVLELSTTSLTTLNTELRALVFTPTENQIVPNSTVQTTFTLTPGDGVRDGRANTATNAIATSINDAPSINNNSSAASATANAAENQTAVMTFTTADPDVGQTITYSKSGADAALFNIHPTTGVLTFITAPNFESPSDAGGNNVYDVTITASDGLASDSQAIAVTVTNVNEHPVITSNGGGSSGSTSAAENQLAVTTVTANDVDAATTLTYSVSGTDAALFDINASNGTLTFKTTPNFETPADNGGNNIYDVIVTASDGSLTDTQTLAITVTNVNDAPTIVGLSAADNQSVLASASAILIDLASVATVTDEDNANFNGGSLTVAFGSGRQVGDSVAIRTGSGVTLSNNMAVASSITIGGQVIGSIATGGTGAGSDNLIINFNAQATPARISTLLQNITFDATDIKADRVLNIQVNDGAANSNTASLTISVTTNPSVAISTNAGPLKAGDTALIQFQFSEAPVGFTDSDISVSGGTISDLMVDGVDDTLYTALFTPTADTQSLSGSVSIGAGTFTNADTEVNLASTPNAALTGDTLPPSVTSIVRAASDPTNATSVSFTVTFAESVTGVGTSDFSLTTNGGAAGNIASVSGSGTTYTVTVNSLTGEGTLRLDLNGSLTGIVDSLTNPIAGGFSGGQSYSFDRTAPAVNTITRAQSDNTNASILTFDVVFSENISNVDIGDFALNRTGSANGTISAISGSGSTYTVTVSGVTGVGTLGLDLNSAGTGIIDSASNAITAGFTAGQTYTVDRVTPSVSSIVPAGSASTNGTSSSYTVTFSENVSGVDISDFTITSTNSATANVASISGSGNVYTIVVDNIDGDGTLRLDLQSSGTGIIDTFGNPISAGFTSGSVITVDRIAPTLALPIAISDNALIIDETSTITFTFSEPITGLTTDDINVENGMIDGLASSNGGLTWTGTLTPSSNITDVNNTITLTLSGVTDLAGNSGSGTTTSPNYQIDTTRPILASAITISDTALKIGDTALVTFNFSEAVANFTTTDVLSPNGILSNLVTTDSGLTWTATLTPNTTTDYLNNLTLDYSGITDLAGNAGSGTATSSNYVVDTDRPVLASAITISDTALKIGDTALVSFVFSEAVNNFTTTDVNVDNATLSNLISADGGITWTANLNASANTTDSINSLTLNLSALTDLAGNAGSGNSSGPNYSIDTTRPGVSGNMSFSDAALRIGETSTMTINFTEAVVNLDASDFNFSSGSLSNFVSSNGGLTWTATVTPNSNVNAASNSITLNHAGFNDLAGNAGSGSTTSSSFAIDTLRPSATITLSDSNLGLSDSAIVTITFNEAVTSFNNADITLPVTAPLGALSPVNSIDGGRTWTATFTPPFGVFDLSNQISVDTSAVLDLAGNSGLGFNSSANFVIDTINTLPTIGGALAAQATNNQTRIQPFTAITVTDPDIGALETATITLDTPAKGSFTSNSLALSGFYTNDGGLSYLHDPVTPAAMQAAIRALVFEPNPNRLAVNASETTVFTIVVRDEHAGTASNNATTVITTAVNLPPTNILLSDASVAQSEGANATVGILSAVDNNLGDIHTFTLGAANAANDNAKFTIVGNSLKVINPALMAERDYMVSVQVTDANGLSFFKNLTLHLDDDVVPYITSIETLRSARPTVTTGSYIVKFNESVTGVTLDDFFLTSNDGTTANLSSIIALSGGAYRVYMNQISGTGNLALNLKSSGTGISDLFGNSLPAVPPAPQQLSLLSTDNIAIDFVATNDLLMGIQQQEHFWM</sequence>
<gene>
    <name evidence="5" type="ORF">H8K33_11615</name>
</gene>
<dbReference type="Gene3D" id="2.60.40.1220">
    <property type="match status" value="1"/>
</dbReference>
<keyword evidence="2" id="KW-0732">Signal</keyword>
<evidence type="ECO:0000313" key="5">
    <source>
        <dbReference type="EMBL" id="MBC3832161.1"/>
    </source>
</evidence>
<organism evidence="5 6">
    <name type="scientific">Undibacterium amnicola</name>
    <dbReference type="NCBI Taxonomy" id="1834038"/>
    <lineage>
        <taxon>Bacteria</taxon>
        <taxon>Pseudomonadati</taxon>
        <taxon>Pseudomonadota</taxon>
        <taxon>Betaproteobacteria</taxon>
        <taxon>Burkholderiales</taxon>
        <taxon>Oxalobacteraceae</taxon>
        <taxon>Undibacterium</taxon>
    </lineage>
</organism>
<dbReference type="Proteomes" id="UP000643610">
    <property type="component" value="Unassembled WGS sequence"/>
</dbReference>
<dbReference type="InterPro" id="IPR044048">
    <property type="entry name" value="Big_12"/>
</dbReference>
<dbReference type="InterPro" id="IPR025592">
    <property type="entry name" value="DUF4347"/>
</dbReference>
<comment type="caution">
    <text evidence="5">The sequence shown here is derived from an EMBL/GenBank/DDBJ whole genome shotgun (WGS) entry which is preliminary data.</text>
</comment>
<keyword evidence="6" id="KW-1185">Reference proteome</keyword>